<evidence type="ECO:0000313" key="2">
    <source>
        <dbReference type="EMBL" id="KAK2709914.1"/>
    </source>
</evidence>
<dbReference type="AlphaFoldDB" id="A0AA88HMU0"/>
<accession>A0AA88HMU0</accession>
<name>A0AA88HMU0_ARTSF</name>
<feature type="compositionally biased region" description="Basic and acidic residues" evidence="1">
    <location>
        <begin position="19"/>
        <end position="32"/>
    </location>
</feature>
<dbReference type="EMBL" id="JAVRJZ010000017">
    <property type="protein sequence ID" value="KAK2709914.1"/>
    <property type="molecule type" value="Genomic_DNA"/>
</dbReference>
<evidence type="ECO:0000313" key="3">
    <source>
        <dbReference type="Proteomes" id="UP001187531"/>
    </source>
</evidence>
<gene>
    <name evidence="2" type="ORF">QYM36_013559</name>
</gene>
<keyword evidence="3" id="KW-1185">Reference proteome</keyword>
<proteinExistence type="predicted"/>
<reference evidence="2" key="1">
    <citation type="submission" date="2023-07" db="EMBL/GenBank/DDBJ databases">
        <title>Chromosome-level genome assembly of Artemia franciscana.</title>
        <authorList>
            <person name="Jo E."/>
        </authorList>
    </citation>
    <scope>NUCLEOTIDE SEQUENCE</scope>
    <source>
        <tissue evidence="2">Whole body</tissue>
    </source>
</reference>
<organism evidence="2 3">
    <name type="scientific">Artemia franciscana</name>
    <name type="common">Brine shrimp</name>
    <name type="synonym">Artemia sanfranciscana</name>
    <dbReference type="NCBI Taxonomy" id="6661"/>
    <lineage>
        <taxon>Eukaryota</taxon>
        <taxon>Metazoa</taxon>
        <taxon>Ecdysozoa</taxon>
        <taxon>Arthropoda</taxon>
        <taxon>Crustacea</taxon>
        <taxon>Branchiopoda</taxon>
        <taxon>Anostraca</taxon>
        <taxon>Artemiidae</taxon>
        <taxon>Artemia</taxon>
    </lineage>
</organism>
<comment type="caution">
    <text evidence="2">The sequence shown here is derived from an EMBL/GenBank/DDBJ whole genome shotgun (WGS) entry which is preliminary data.</text>
</comment>
<dbReference type="Proteomes" id="UP001187531">
    <property type="component" value="Unassembled WGS sequence"/>
</dbReference>
<evidence type="ECO:0000256" key="1">
    <source>
        <dbReference type="SAM" id="MobiDB-lite"/>
    </source>
</evidence>
<sequence>MLPICIFIQINLIAGDSQERTYPRKDSDDHLKAMAKSDLNPEEVPLNRFKVTRISEKHRVSSSEVKARIEGSLAQLENKNIPEDKRSELQE</sequence>
<protein>
    <submittedName>
        <fullName evidence="2">Uncharacterized protein</fullName>
    </submittedName>
</protein>
<feature type="region of interest" description="Disordered" evidence="1">
    <location>
        <begin position="19"/>
        <end position="39"/>
    </location>
</feature>